<sequence>MFTGIIQSIGTIAHISQHQDTAQLQIKTPLTQQLHSPVGASIAVNGVCLTITALKPDGFETETMPETMARTNLGHLTQNAAVNLEPALQANGRLDGHFVQGHVDTTATLITKTAIQNAQVLTFDIDPAFAPYIVEKGSIAIDGVSLTLTAATRTTFSVSLIPHTLEATILGQLQTGDLVNIETDILGKYLQRQQEVLANASN</sequence>
<dbReference type="InterPro" id="IPR026017">
    <property type="entry name" value="Lumazine-bd_dom"/>
</dbReference>
<dbReference type="STRING" id="1423734.FC83_GL001434"/>
<accession>X0PHV4</accession>
<dbReference type="FunFam" id="2.40.30.20:FF:000003">
    <property type="entry name" value="Riboflavin synthase, alpha subunit"/>
    <property type="match status" value="1"/>
</dbReference>
<dbReference type="Gene3D" id="2.40.30.20">
    <property type="match status" value="2"/>
</dbReference>
<dbReference type="PIRSF" id="PIRSF000498">
    <property type="entry name" value="Riboflavin_syn_A"/>
    <property type="match status" value="1"/>
</dbReference>
<evidence type="ECO:0000256" key="5">
    <source>
        <dbReference type="ARBA" id="ARBA00012827"/>
    </source>
</evidence>
<comment type="subunit">
    <text evidence="4">Homotrimer.</text>
</comment>
<comment type="catalytic activity">
    <reaction evidence="1">
        <text>2 6,7-dimethyl-8-(1-D-ribityl)lumazine + H(+) = 5-amino-6-(D-ribitylamino)uracil + riboflavin</text>
        <dbReference type="Rhea" id="RHEA:20772"/>
        <dbReference type="ChEBI" id="CHEBI:15378"/>
        <dbReference type="ChEBI" id="CHEBI:15934"/>
        <dbReference type="ChEBI" id="CHEBI:57986"/>
        <dbReference type="ChEBI" id="CHEBI:58201"/>
        <dbReference type="EC" id="2.5.1.9"/>
    </reaction>
</comment>
<evidence type="ECO:0000256" key="9">
    <source>
        <dbReference type="ARBA" id="ARBA00022737"/>
    </source>
</evidence>
<dbReference type="GO" id="GO:0004746">
    <property type="term" value="F:riboflavin synthase activity"/>
    <property type="evidence" value="ECO:0007669"/>
    <property type="project" value="UniProtKB-UniRule"/>
</dbReference>
<proteinExistence type="predicted"/>
<dbReference type="AlphaFoldDB" id="X0PHV4"/>
<keyword evidence="14" id="KW-1185">Reference proteome</keyword>
<feature type="repeat" description="Lumazine-binding" evidence="11">
    <location>
        <begin position="98"/>
        <end position="194"/>
    </location>
</feature>
<dbReference type="EC" id="2.5.1.9" evidence="5 10"/>
<dbReference type="PANTHER" id="PTHR21098">
    <property type="entry name" value="RIBOFLAVIN SYNTHASE ALPHA CHAIN"/>
    <property type="match status" value="1"/>
</dbReference>
<dbReference type="PROSITE" id="PS51177">
    <property type="entry name" value="LUMAZINE_BIND"/>
    <property type="match status" value="2"/>
</dbReference>
<evidence type="ECO:0000256" key="1">
    <source>
        <dbReference type="ARBA" id="ARBA00000968"/>
    </source>
</evidence>
<evidence type="ECO:0000313" key="13">
    <source>
        <dbReference type="EMBL" id="KRM30873.1"/>
    </source>
</evidence>
<feature type="domain" description="Lumazine-binding" evidence="12">
    <location>
        <begin position="1"/>
        <end position="97"/>
    </location>
</feature>
<dbReference type="PANTHER" id="PTHR21098:SF0">
    <property type="entry name" value="RIBOFLAVIN SYNTHASE"/>
    <property type="match status" value="1"/>
</dbReference>
<dbReference type="Pfam" id="PF00677">
    <property type="entry name" value="Lum_binding"/>
    <property type="match status" value="2"/>
</dbReference>
<keyword evidence="8" id="KW-0808">Transferase</keyword>
<dbReference type="InterPro" id="IPR001783">
    <property type="entry name" value="Lumazine-bd"/>
</dbReference>
<comment type="function">
    <text evidence="2">Catalyzes the dismutation of two molecules of 6,7-dimethyl-8-ribityllumazine, resulting in the formation of riboflavin and 5-amino-6-(D-ribitylamino)uracil.</text>
</comment>
<dbReference type="PATRIC" id="fig|1423734.3.peg.1451"/>
<evidence type="ECO:0000256" key="6">
    <source>
        <dbReference type="ARBA" id="ARBA00013950"/>
    </source>
</evidence>
<feature type="domain" description="Lumazine-binding" evidence="12">
    <location>
        <begin position="98"/>
        <end position="194"/>
    </location>
</feature>
<reference evidence="13 14" key="1">
    <citation type="journal article" date="2015" name="Genome Announc.">
        <title>Expanding the biotechnology potential of lactobacilli through comparative genomics of 213 strains and associated genera.</title>
        <authorList>
            <person name="Sun Z."/>
            <person name="Harris H.M."/>
            <person name="McCann A."/>
            <person name="Guo C."/>
            <person name="Argimon S."/>
            <person name="Zhang W."/>
            <person name="Yang X."/>
            <person name="Jeffery I.B."/>
            <person name="Cooney J.C."/>
            <person name="Kagawa T.F."/>
            <person name="Liu W."/>
            <person name="Song Y."/>
            <person name="Salvetti E."/>
            <person name="Wrobel A."/>
            <person name="Rasinkangas P."/>
            <person name="Parkhill J."/>
            <person name="Rea M.C."/>
            <person name="O'Sullivan O."/>
            <person name="Ritari J."/>
            <person name="Douillard F.P."/>
            <person name="Paul Ross R."/>
            <person name="Yang R."/>
            <person name="Briner A.E."/>
            <person name="Felis G.E."/>
            <person name="de Vos W.M."/>
            <person name="Barrangou R."/>
            <person name="Klaenhammer T.R."/>
            <person name="Caufield P.W."/>
            <person name="Cui Y."/>
            <person name="Zhang H."/>
            <person name="O'Toole P.W."/>
        </authorList>
    </citation>
    <scope>NUCLEOTIDE SEQUENCE [LARGE SCALE GENOMIC DNA]</scope>
    <source>
        <strain evidence="13 14">DSM 18527</strain>
    </source>
</reference>
<dbReference type="RefSeq" id="WP_035455772.1">
    <property type="nucleotide sequence ID" value="NZ_AZGA01000087.1"/>
</dbReference>
<dbReference type="InterPro" id="IPR023366">
    <property type="entry name" value="ATP_synth_asu-like_sf"/>
</dbReference>
<evidence type="ECO:0000256" key="7">
    <source>
        <dbReference type="ARBA" id="ARBA00022619"/>
    </source>
</evidence>
<comment type="pathway">
    <text evidence="3">Cofactor biosynthesis; riboflavin biosynthesis; riboflavin from 2-hydroxy-3-oxobutyl phosphate and 5-amino-6-(D-ribitylamino)uracil: step 2/2.</text>
</comment>
<evidence type="ECO:0000256" key="10">
    <source>
        <dbReference type="NCBIfam" id="TIGR00187"/>
    </source>
</evidence>
<evidence type="ECO:0000259" key="12">
    <source>
        <dbReference type="PROSITE" id="PS51177"/>
    </source>
</evidence>
<evidence type="ECO:0000256" key="2">
    <source>
        <dbReference type="ARBA" id="ARBA00002803"/>
    </source>
</evidence>
<evidence type="ECO:0000256" key="3">
    <source>
        <dbReference type="ARBA" id="ARBA00004887"/>
    </source>
</evidence>
<comment type="caution">
    <text evidence="13">The sequence shown here is derived from an EMBL/GenBank/DDBJ whole genome shotgun (WGS) entry which is preliminary data.</text>
</comment>
<dbReference type="NCBIfam" id="NF006767">
    <property type="entry name" value="PRK09289.1"/>
    <property type="match status" value="1"/>
</dbReference>
<keyword evidence="7" id="KW-0686">Riboflavin biosynthesis</keyword>
<dbReference type="InterPro" id="IPR017938">
    <property type="entry name" value="Riboflavin_synthase-like_b-brl"/>
</dbReference>
<dbReference type="CDD" id="cd00402">
    <property type="entry name" value="Riboflavin_synthase_like"/>
    <property type="match status" value="1"/>
</dbReference>
<name>X0PHV4_9LACO</name>
<protein>
    <recommendedName>
        <fullName evidence="6 10">Riboflavin synthase</fullName>
        <ecNumber evidence="5 10">2.5.1.9</ecNumber>
    </recommendedName>
</protein>
<dbReference type="Proteomes" id="UP000051236">
    <property type="component" value="Unassembled WGS sequence"/>
</dbReference>
<keyword evidence="9" id="KW-0677">Repeat</keyword>
<dbReference type="eggNOG" id="COG0307">
    <property type="taxonomic scope" value="Bacteria"/>
</dbReference>
<dbReference type="OrthoDB" id="9788537at2"/>
<dbReference type="SUPFAM" id="SSF63380">
    <property type="entry name" value="Riboflavin synthase domain-like"/>
    <property type="match status" value="2"/>
</dbReference>
<dbReference type="NCBIfam" id="TIGR00187">
    <property type="entry name" value="ribE"/>
    <property type="match status" value="1"/>
</dbReference>
<evidence type="ECO:0000256" key="11">
    <source>
        <dbReference type="PROSITE-ProRule" id="PRU00524"/>
    </source>
</evidence>
<feature type="repeat" description="Lumazine-binding" evidence="11">
    <location>
        <begin position="1"/>
        <end position="97"/>
    </location>
</feature>
<dbReference type="FunFam" id="2.40.30.20:FF:000004">
    <property type="entry name" value="Riboflavin synthase, alpha subunit"/>
    <property type="match status" value="1"/>
</dbReference>
<dbReference type="NCBIfam" id="NF009566">
    <property type="entry name" value="PRK13020.1"/>
    <property type="match status" value="1"/>
</dbReference>
<evidence type="ECO:0000256" key="4">
    <source>
        <dbReference type="ARBA" id="ARBA00011233"/>
    </source>
</evidence>
<organism evidence="13 14">
    <name type="scientific">Agrilactobacillus composti DSM 18527 = JCM 14202</name>
    <dbReference type="NCBI Taxonomy" id="1423734"/>
    <lineage>
        <taxon>Bacteria</taxon>
        <taxon>Bacillati</taxon>
        <taxon>Bacillota</taxon>
        <taxon>Bacilli</taxon>
        <taxon>Lactobacillales</taxon>
        <taxon>Lactobacillaceae</taxon>
        <taxon>Agrilactobacillus</taxon>
    </lineage>
</organism>
<evidence type="ECO:0000313" key="14">
    <source>
        <dbReference type="Proteomes" id="UP000051236"/>
    </source>
</evidence>
<gene>
    <name evidence="13" type="ORF">FC83_GL001434</name>
</gene>
<evidence type="ECO:0000256" key="8">
    <source>
        <dbReference type="ARBA" id="ARBA00022679"/>
    </source>
</evidence>
<dbReference type="EMBL" id="AZGA01000087">
    <property type="protein sequence ID" value="KRM30873.1"/>
    <property type="molecule type" value="Genomic_DNA"/>
</dbReference>
<dbReference type="GO" id="GO:0009231">
    <property type="term" value="P:riboflavin biosynthetic process"/>
    <property type="evidence" value="ECO:0007669"/>
    <property type="project" value="UniProtKB-KW"/>
</dbReference>